<evidence type="ECO:0000313" key="15">
    <source>
        <dbReference type="Proteomes" id="UP001107558"/>
    </source>
</evidence>
<comment type="subcellular location">
    <subcellularLocation>
        <location evidence="1">Membrane</location>
        <topology evidence="1">Multi-pass membrane protein</topology>
    </subcellularLocation>
</comment>
<evidence type="ECO:0000256" key="1">
    <source>
        <dbReference type="ARBA" id="ARBA00004141"/>
    </source>
</evidence>
<keyword evidence="5 12" id="KW-0812">Transmembrane</keyword>
<evidence type="ECO:0000256" key="9">
    <source>
        <dbReference type="ARBA" id="ARBA00023136"/>
    </source>
</evidence>
<dbReference type="Pfam" id="PF00858">
    <property type="entry name" value="ASC"/>
    <property type="match status" value="1"/>
</dbReference>
<dbReference type="EMBL" id="JADBJN010000002">
    <property type="protein sequence ID" value="KAG5675948.1"/>
    <property type="molecule type" value="Genomic_DNA"/>
</dbReference>
<proteinExistence type="inferred from homology"/>
<dbReference type="AlphaFoldDB" id="A0A9J6C199"/>
<dbReference type="Gene3D" id="1.10.287.820">
    <property type="entry name" value="Acid-sensing ion channel domain"/>
    <property type="match status" value="1"/>
</dbReference>
<evidence type="ECO:0000256" key="11">
    <source>
        <dbReference type="ARBA" id="ARBA00023303"/>
    </source>
</evidence>
<feature type="transmembrane region" description="Helical" evidence="13">
    <location>
        <begin position="327"/>
        <end position="352"/>
    </location>
</feature>
<dbReference type="PANTHER" id="PTHR11690:SF288">
    <property type="entry name" value="AMILORIDE-SENSITIVE NA+ CHANNEL-RELATED"/>
    <property type="match status" value="1"/>
</dbReference>
<keyword evidence="11 12" id="KW-0407">Ion channel</keyword>
<evidence type="ECO:0000256" key="7">
    <source>
        <dbReference type="ARBA" id="ARBA00023053"/>
    </source>
</evidence>
<evidence type="ECO:0000256" key="13">
    <source>
        <dbReference type="SAM" id="Phobius"/>
    </source>
</evidence>
<evidence type="ECO:0000256" key="6">
    <source>
        <dbReference type="ARBA" id="ARBA00022989"/>
    </source>
</evidence>
<keyword evidence="10 12" id="KW-0739">Sodium transport</keyword>
<accession>A0A9J6C199</accession>
<organism evidence="14 15">
    <name type="scientific">Polypedilum vanderplanki</name>
    <name type="common">Sleeping chironomid midge</name>
    <dbReference type="NCBI Taxonomy" id="319348"/>
    <lineage>
        <taxon>Eukaryota</taxon>
        <taxon>Metazoa</taxon>
        <taxon>Ecdysozoa</taxon>
        <taxon>Arthropoda</taxon>
        <taxon>Hexapoda</taxon>
        <taxon>Insecta</taxon>
        <taxon>Pterygota</taxon>
        <taxon>Neoptera</taxon>
        <taxon>Endopterygota</taxon>
        <taxon>Diptera</taxon>
        <taxon>Nematocera</taxon>
        <taxon>Chironomoidea</taxon>
        <taxon>Chironomidae</taxon>
        <taxon>Chironominae</taxon>
        <taxon>Polypedilum</taxon>
        <taxon>Polypedilum</taxon>
    </lineage>
</organism>
<keyword evidence="9 13" id="KW-0472">Membrane</keyword>
<keyword evidence="3 12" id="KW-0813">Transport</keyword>
<evidence type="ECO:0000256" key="10">
    <source>
        <dbReference type="ARBA" id="ARBA00023201"/>
    </source>
</evidence>
<dbReference type="PANTHER" id="PTHR11690">
    <property type="entry name" value="AMILORIDE-SENSITIVE SODIUM CHANNEL-RELATED"/>
    <property type="match status" value="1"/>
</dbReference>
<name>A0A9J6C199_POLVA</name>
<gene>
    <name evidence="14" type="ORF">PVAND_005805</name>
</gene>
<comment type="similarity">
    <text evidence="2 12">Belongs to the amiloride-sensitive sodium channel (TC 1.A.6) family.</text>
</comment>
<evidence type="ECO:0000256" key="5">
    <source>
        <dbReference type="ARBA" id="ARBA00022692"/>
    </source>
</evidence>
<evidence type="ECO:0000256" key="2">
    <source>
        <dbReference type="ARBA" id="ARBA00007193"/>
    </source>
</evidence>
<keyword evidence="4 12" id="KW-0894">Sodium channel</keyword>
<keyword evidence="7" id="KW-0915">Sodium</keyword>
<reference evidence="14" key="1">
    <citation type="submission" date="2021-03" db="EMBL/GenBank/DDBJ databases">
        <title>Chromosome level genome of the anhydrobiotic midge Polypedilum vanderplanki.</title>
        <authorList>
            <person name="Yoshida Y."/>
            <person name="Kikawada T."/>
            <person name="Gusev O."/>
        </authorList>
    </citation>
    <scope>NUCLEOTIDE SEQUENCE</scope>
    <source>
        <strain evidence="14">NIAS01</strain>
        <tissue evidence="14">Whole body or cell culture</tissue>
    </source>
</reference>
<evidence type="ECO:0000256" key="4">
    <source>
        <dbReference type="ARBA" id="ARBA00022461"/>
    </source>
</evidence>
<sequence>MQTCFPDQSFYTIQRVCSKRSEKNIVKLLMDATYKYKFITCEFRDISLGGCEKMLSLTLTDNGICQTNRKVAKFPHLESAFFKILADDDDNDWTMEKGYETDQDETFPIRALKRNKIGIYYVILSKEDEIVWFCIKNGRGNKVIFHLPNEIPTSLHDSQFAAFDHHKKIKINAKIFKINPEMHSYPPNIRRCYLENEKKLKFFKTYTRTLCDYECMINYTLKICGCVKFSMPHIPETKVCDLNKSKCLSEAINLWPHNNRDALNDETTCNCLEPCNIIQYSMEIDRNSAMNTKTDVYLEVSFAKHFIEEHTSYIVYNFQNFIADCGGLISVVLGFSLLSFLELIFKCVAFYVKMKRANFNQITAWNSQ</sequence>
<protein>
    <submittedName>
        <fullName evidence="14">Uncharacterized protein</fullName>
    </submittedName>
</protein>
<keyword evidence="15" id="KW-1185">Reference proteome</keyword>
<keyword evidence="8 12" id="KW-0406">Ion transport</keyword>
<dbReference type="GO" id="GO:0005886">
    <property type="term" value="C:plasma membrane"/>
    <property type="evidence" value="ECO:0007669"/>
    <property type="project" value="TreeGrafter"/>
</dbReference>
<evidence type="ECO:0000256" key="12">
    <source>
        <dbReference type="RuleBase" id="RU000679"/>
    </source>
</evidence>
<comment type="caution">
    <text evidence="14">The sequence shown here is derived from an EMBL/GenBank/DDBJ whole genome shotgun (WGS) entry which is preliminary data.</text>
</comment>
<dbReference type="GO" id="GO:0015280">
    <property type="term" value="F:ligand-gated sodium channel activity"/>
    <property type="evidence" value="ECO:0007669"/>
    <property type="project" value="TreeGrafter"/>
</dbReference>
<evidence type="ECO:0000313" key="14">
    <source>
        <dbReference type="EMBL" id="KAG5675948.1"/>
    </source>
</evidence>
<keyword evidence="6 13" id="KW-1133">Transmembrane helix</keyword>
<dbReference type="OrthoDB" id="6628406at2759"/>
<dbReference type="Proteomes" id="UP001107558">
    <property type="component" value="Chromosome 2"/>
</dbReference>
<evidence type="ECO:0000256" key="8">
    <source>
        <dbReference type="ARBA" id="ARBA00023065"/>
    </source>
</evidence>
<evidence type="ECO:0000256" key="3">
    <source>
        <dbReference type="ARBA" id="ARBA00022448"/>
    </source>
</evidence>
<dbReference type="InterPro" id="IPR001873">
    <property type="entry name" value="ENaC"/>
</dbReference>
<dbReference type="Gene3D" id="1.10.287.770">
    <property type="entry name" value="YojJ-like"/>
    <property type="match status" value="1"/>
</dbReference>